<evidence type="ECO:0000313" key="1">
    <source>
        <dbReference type="EMBL" id="MFD1037270.1"/>
    </source>
</evidence>
<dbReference type="Pfam" id="PF01144">
    <property type="entry name" value="CoA_trans"/>
    <property type="match status" value="1"/>
</dbReference>
<dbReference type="SMART" id="SM00882">
    <property type="entry name" value="CoA_trans"/>
    <property type="match status" value="1"/>
</dbReference>
<dbReference type="RefSeq" id="WP_390359181.1">
    <property type="nucleotide sequence ID" value="NZ_JBHTKJ010000007.1"/>
</dbReference>
<gene>
    <name evidence="1" type="ORF">ACFQ3N_02375</name>
</gene>
<dbReference type="SUPFAM" id="SSF100950">
    <property type="entry name" value="NagB/RpiA/CoA transferase-like"/>
    <property type="match status" value="1"/>
</dbReference>
<dbReference type="InterPro" id="IPR004165">
    <property type="entry name" value="CoA_trans_fam_I"/>
</dbReference>
<comment type="caution">
    <text evidence="1">The sequence shown here is derived from an EMBL/GenBank/DDBJ whole genome shotgun (WGS) entry which is preliminary data.</text>
</comment>
<dbReference type="InterPro" id="IPR012792">
    <property type="entry name" value="3-oxoacid_CoA-transf_A"/>
</dbReference>
<dbReference type="InterPro" id="IPR037171">
    <property type="entry name" value="NagB/RpiA_transferase-like"/>
</dbReference>
<dbReference type="NCBIfam" id="TIGR02429">
    <property type="entry name" value="pcaI_scoA_fam"/>
    <property type="match status" value="1"/>
</dbReference>
<evidence type="ECO:0000313" key="2">
    <source>
        <dbReference type="Proteomes" id="UP001597040"/>
    </source>
</evidence>
<dbReference type="Proteomes" id="UP001597040">
    <property type="component" value="Unassembled WGS sequence"/>
</dbReference>
<accession>A0ABW3LK14</accession>
<organism evidence="1 2">
    <name type="scientific">Virgibacillus byunsanensis</name>
    <dbReference type="NCBI Taxonomy" id="570945"/>
    <lineage>
        <taxon>Bacteria</taxon>
        <taxon>Bacillati</taxon>
        <taxon>Bacillota</taxon>
        <taxon>Bacilli</taxon>
        <taxon>Bacillales</taxon>
        <taxon>Bacillaceae</taxon>
        <taxon>Virgibacillus</taxon>
    </lineage>
</organism>
<reference evidence="2" key="1">
    <citation type="journal article" date="2019" name="Int. J. Syst. Evol. Microbiol.">
        <title>The Global Catalogue of Microorganisms (GCM) 10K type strain sequencing project: providing services to taxonomists for standard genome sequencing and annotation.</title>
        <authorList>
            <consortium name="The Broad Institute Genomics Platform"/>
            <consortium name="The Broad Institute Genome Sequencing Center for Infectious Disease"/>
            <person name="Wu L."/>
            <person name="Ma J."/>
        </authorList>
    </citation>
    <scope>NUCLEOTIDE SEQUENCE [LARGE SCALE GENOMIC DNA]</scope>
    <source>
        <strain evidence="2">CCUG 56754</strain>
    </source>
</reference>
<dbReference type="EMBL" id="JBHTKJ010000007">
    <property type="protein sequence ID" value="MFD1037270.1"/>
    <property type="molecule type" value="Genomic_DNA"/>
</dbReference>
<protein>
    <submittedName>
        <fullName evidence="1">CoA transferase subunit A</fullName>
    </submittedName>
</protein>
<sequence>MEKIMTSEQAIAKIKSGDTLMVGGFGLVGCPLHLVKSVEDTDLNELTVISNNLGEPGNGLGKWVNQKRIKKGVGSFFTSNPDVVKAYQEEELEIELVPQGTLAESMRAGGAGIGGFYVRTSVGTKLADNLEVKEIKGIPHVFRESFTADVALIKAYKADRLGNLVYTKSARNFNPAMATASTYVIAEVDEIVEVGELSAEEIITPHLFVDAIVWPGGESR</sequence>
<dbReference type="PROSITE" id="PS51257">
    <property type="entry name" value="PROKAR_LIPOPROTEIN"/>
    <property type="match status" value="1"/>
</dbReference>
<dbReference type="GO" id="GO:0016740">
    <property type="term" value="F:transferase activity"/>
    <property type="evidence" value="ECO:0007669"/>
    <property type="project" value="UniProtKB-KW"/>
</dbReference>
<dbReference type="Gene3D" id="3.40.1080.10">
    <property type="entry name" value="Glutaconate Coenzyme A-transferase"/>
    <property type="match status" value="1"/>
</dbReference>
<proteinExistence type="predicted"/>
<keyword evidence="2" id="KW-1185">Reference proteome</keyword>
<dbReference type="PANTHER" id="PTHR13707:SF57">
    <property type="entry name" value="SUCCINYL-COA:3-KETOACID COENZYME A TRANSFERASE SUBUNIT B-RELATED"/>
    <property type="match status" value="1"/>
</dbReference>
<dbReference type="PANTHER" id="PTHR13707">
    <property type="entry name" value="KETOACID-COENZYME A TRANSFERASE"/>
    <property type="match status" value="1"/>
</dbReference>
<name>A0ABW3LK14_9BACI</name>
<keyword evidence="1" id="KW-0808">Transferase</keyword>